<name>A0ABD1NYU2_9LAMI</name>
<dbReference type="AlphaFoldDB" id="A0ABD1NYU2"/>
<comment type="caution">
    <text evidence="1">The sequence shown here is derived from an EMBL/GenBank/DDBJ whole genome shotgun (WGS) entry which is preliminary data.</text>
</comment>
<gene>
    <name evidence="1" type="ORF">Adt_47135</name>
</gene>
<protein>
    <submittedName>
        <fullName evidence="1">Uncharacterized protein</fullName>
    </submittedName>
</protein>
<keyword evidence="2" id="KW-1185">Reference proteome</keyword>
<organism evidence="1 2">
    <name type="scientific">Abeliophyllum distichum</name>
    <dbReference type="NCBI Taxonomy" id="126358"/>
    <lineage>
        <taxon>Eukaryota</taxon>
        <taxon>Viridiplantae</taxon>
        <taxon>Streptophyta</taxon>
        <taxon>Embryophyta</taxon>
        <taxon>Tracheophyta</taxon>
        <taxon>Spermatophyta</taxon>
        <taxon>Magnoliopsida</taxon>
        <taxon>eudicotyledons</taxon>
        <taxon>Gunneridae</taxon>
        <taxon>Pentapetalae</taxon>
        <taxon>asterids</taxon>
        <taxon>lamiids</taxon>
        <taxon>Lamiales</taxon>
        <taxon>Oleaceae</taxon>
        <taxon>Forsythieae</taxon>
        <taxon>Abeliophyllum</taxon>
    </lineage>
</organism>
<sequence>MSTNTQRILIIQHASGELGFKSFKETLFSLSLDDKIMVLAIIQQTSTTVHRGILKEIAGIRILAEVQQVEFGIAVEAGSLNEVVVEYAKKFEATRVLLPRKEELRFINLNHRLLILAIISAEVPTNSRNYDTVCKLFDKMSDSDLPYSEAVSLCCFRGPQESKILIERVPTGMGWGQRNVALRPSLSNKYCFCERNSELRGTLSATFCCYFIWCL</sequence>
<reference evidence="2" key="1">
    <citation type="submission" date="2024-07" db="EMBL/GenBank/DDBJ databases">
        <title>Two chromosome-level genome assemblies of Korean endemic species Abeliophyllum distichum and Forsythia ovata (Oleaceae).</title>
        <authorList>
            <person name="Jang H."/>
        </authorList>
    </citation>
    <scope>NUCLEOTIDE SEQUENCE [LARGE SCALE GENOMIC DNA]</scope>
</reference>
<evidence type="ECO:0000313" key="1">
    <source>
        <dbReference type="EMBL" id="KAL2455726.1"/>
    </source>
</evidence>
<accession>A0ABD1NYU2</accession>
<evidence type="ECO:0000313" key="2">
    <source>
        <dbReference type="Proteomes" id="UP001604336"/>
    </source>
</evidence>
<dbReference type="Proteomes" id="UP001604336">
    <property type="component" value="Unassembled WGS sequence"/>
</dbReference>
<proteinExistence type="predicted"/>
<dbReference type="EMBL" id="JBFOLK010000164">
    <property type="protein sequence ID" value="KAL2455726.1"/>
    <property type="molecule type" value="Genomic_DNA"/>
</dbReference>